<dbReference type="InterPro" id="IPR041739">
    <property type="entry name" value="G5K_ProB"/>
</dbReference>
<dbReference type="RefSeq" id="XP_005771840.1">
    <property type="nucleotide sequence ID" value="XM_005771783.1"/>
</dbReference>
<dbReference type="PaxDb" id="2903-EOD19411"/>
<dbReference type="OMA" id="NLAFPPH"/>
<dbReference type="CDD" id="cd04242">
    <property type="entry name" value="AAK_G5K_ProB"/>
    <property type="match status" value="1"/>
</dbReference>
<dbReference type="Pfam" id="PF01472">
    <property type="entry name" value="PUA"/>
    <property type="match status" value="1"/>
</dbReference>
<evidence type="ECO:0000256" key="3">
    <source>
        <dbReference type="ARBA" id="ARBA00022650"/>
    </source>
</evidence>
<dbReference type="PANTHER" id="PTHR43654:SF3">
    <property type="entry name" value="GLUTAMATE 5-KINASE"/>
    <property type="match status" value="1"/>
</dbReference>
<dbReference type="AlphaFoldDB" id="A0A0D3JLF6"/>
<dbReference type="Pfam" id="PF00696">
    <property type="entry name" value="AA_kinase"/>
    <property type="match status" value="1"/>
</dbReference>
<dbReference type="Proteomes" id="UP000013827">
    <property type="component" value="Unassembled WGS sequence"/>
</dbReference>
<keyword evidence="2" id="KW-0028">Amino-acid biosynthesis</keyword>
<evidence type="ECO:0000259" key="9">
    <source>
        <dbReference type="SMART" id="SM00359"/>
    </source>
</evidence>
<dbReference type="HAMAP" id="MF_00456">
    <property type="entry name" value="ProB"/>
    <property type="match status" value="1"/>
</dbReference>
<dbReference type="SUPFAM" id="SSF88697">
    <property type="entry name" value="PUA domain-like"/>
    <property type="match status" value="1"/>
</dbReference>
<name>A0A0D3JLF6_EMIH1</name>
<reference evidence="10" key="2">
    <citation type="submission" date="2024-10" db="UniProtKB">
        <authorList>
            <consortium name="EnsemblProtists"/>
        </authorList>
    </citation>
    <scope>IDENTIFICATION</scope>
</reference>
<dbReference type="PRINTS" id="PR00474">
    <property type="entry name" value="GLU5KINASE"/>
</dbReference>
<evidence type="ECO:0000256" key="2">
    <source>
        <dbReference type="ARBA" id="ARBA00022605"/>
    </source>
</evidence>
<dbReference type="InterPro" id="IPR019797">
    <property type="entry name" value="Glutamate_5-kinase_CS"/>
</dbReference>
<dbReference type="InterPro" id="IPR005715">
    <property type="entry name" value="Glu_5kinase/COase_Synthase"/>
</dbReference>
<dbReference type="PIRSF" id="PIRSF000729">
    <property type="entry name" value="GK"/>
    <property type="match status" value="1"/>
</dbReference>
<dbReference type="InterPro" id="IPR015947">
    <property type="entry name" value="PUA-like_sf"/>
</dbReference>
<dbReference type="NCBIfam" id="TIGR01027">
    <property type="entry name" value="proB"/>
    <property type="match status" value="1"/>
</dbReference>
<evidence type="ECO:0000256" key="1">
    <source>
        <dbReference type="ARBA" id="ARBA00022490"/>
    </source>
</evidence>
<accession>A0A0D3JLF6</accession>
<dbReference type="SMART" id="SM00359">
    <property type="entry name" value="PUA"/>
    <property type="match status" value="1"/>
</dbReference>
<dbReference type="eggNOG" id="KOG1154">
    <property type="taxonomic scope" value="Eukaryota"/>
</dbReference>
<dbReference type="KEGG" id="ehx:EMIHUDRAFT_75442"/>
<keyword evidence="11" id="KW-1185">Reference proteome</keyword>
<dbReference type="GO" id="GO:0008652">
    <property type="term" value="P:amino acid biosynthetic process"/>
    <property type="evidence" value="ECO:0007669"/>
    <property type="project" value="UniProtKB-KW"/>
</dbReference>
<dbReference type="InterPro" id="IPR001057">
    <property type="entry name" value="Glu/AcGlu_kinase"/>
</dbReference>
<dbReference type="EnsemblProtists" id="EOD19411">
    <property type="protein sequence ID" value="EOD19411"/>
    <property type="gene ID" value="EMIHUDRAFT_75442"/>
</dbReference>
<evidence type="ECO:0000256" key="7">
    <source>
        <dbReference type="ARBA" id="ARBA00022840"/>
    </source>
</evidence>
<keyword evidence="1" id="KW-0963">Cytoplasm</keyword>
<keyword evidence="4" id="KW-0808">Transferase</keyword>
<dbReference type="SUPFAM" id="SSF53633">
    <property type="entry name" value="Carbamate kinase-like"/>
    <property type="match status" value="1"/>
</dbReference>
<dbReference type="KEGG" id="ehx:EMIHUDRAFT_74181"/>
<feature type="domain" description="PUA" evidence="9">
    <location>
        <begin position="310"/>
        <end position="392"/>
    </location>
</feature>
<keyword evidence="6" id="KW-0418">Kinase</keyword>
<dbReference type="PROSITE" id="PS50890">
    <property type="entry name" value="PUA"/>
    <property type="match status" value="1"/>
</dbReference>
<dbReference type="FunFam" id="3.40.1160.10:FF:000018">
    <property type="entry name" value="Glutamate 5-kinase"/>
    <property type="match status" value="1"/>
</dbReference>
<dbReference type="PANTHER" id="PTHR43654">
    <property type="entry name" value="GLUTAMATE 5-KINASE"/>
    <property type="match status" value="1"/>
</dbReference>
<evidence type="ECO:0000256" key="5">
    <source>
        <dbReference type="ARBA" id="ARBA00022741"/>
    </source>
</evidence>
<feature type="region of interest" description="Disordered" evidence="8">
    <location>
        <begin position="1"/>
        <end position="21"/>
    </location>
</feature>
<evidence type="ECO:0000256" key="4">
    <source>
        <dbReference type="ARBA" id="ARBA00022679"/>
    </source>
</evidence>
<dbReference type="InterPro" id="IPR011529">
    <property type="entry name" value="Glu_5kinase"/>
</dbReference>
<evidence type="ECO:0000313" key="11">
    <source>
        <dbReference type="Proteomes" id="UP000013827"/>
    </source>
</evidence>
<evidence type="ECO:0000313" key="10">
    <source>
        <dbReference type="EnsemblProtists" id="EOD24341"/>
    </source>
</evidence>
<dbReference type="GeneID" id="17264956"/>
<dbReference type="Gene3D" id="2.30.130.10">
    <property type="entry name" value="PUA domain"/>
    <property type="match status" value="1"/>
</dbReference>
<evidence type="ECO:0000256" key="6">
    <source>
        <dbReference type="ARBA" id="ARBA00022777"/>
    </source>
</evidence>
<dbReference type="GO" id="GO:0004349">
    <property type="term" value="F:glutamate 5-kinase activity"/>
    <property type="evidence" value="ECO:0007669"/>
    <property type="project" value="InterPro"/>
</dbReference>
<dbReference type="GO" id="GO:0005829">
    <property type="term" value="C:cytosol"/>
    <property type="evidence" value="ECO:0007669"/>
    <property type="project" value="TreeGrafter"/>
</dbReference>
<dbReference type="InterPro" id="IPR001048">
    <property type="entry name" value="Asp/Glu/Uridylate_kinase"/>
</dbReference>
<protein>
    <recommendedName>
        <fullName evidence="9">PUA domain-containing protein</fullName>
    </recommendedName>
</protein>
<dbReference type="Gene3D" id="3.40.1160.10">
    <property type="entry name" value="Acetylglutamate kinase-like"/>
    <property type="match status" value="2"/>
</dbReference>
<dbReference type="HOGENOM" id="CLU_025400_1_1_1"/>
<dbReference type="EnsemblProtists" id="EOD24341">
    <property type="protein sequence ID" value="EOD24341"/>
    <property type="gene ID" value="EMIHUDRAFT_74181"/>
</dbReference>
<reference evidence="11" key="1">
    <citation type="journal article" date="2013" name="Nature">
        <title>Pan genome of the phytoplankton Emiliania underpins its global distribution.</title>
        <authorList>
            <person name="Read B.A."/>
            <person name="Kegel J."/>
            <person name="Klute M.J."/>
            <person name="Kuo A."/>
            <person name="Lefebvre S.C."/>
            <person name="Maumus F."/>
            <person name="Mayer C."/>
            <person name="Miller J."/>
            <person name="Monier A."/>
            <person name="Salamov A."/>
            <person name="Young J."/>
            <person name="Aguilar M."/>
            <person name="Claverie J.M."/>
            <person name="Frickenhaus S."/>
            <person name="Gonzalez K."/>
            <person name="Herman E.K."/>
            <person name="Lin Y.C."/>
            <person name="Napier J."/>
            <person name="Ogata H."/>
            <person name="Sarno A.F."/>
            <person name="Shmutz J."/>
            <person name="Schroeder D."/>
            <person name="de Vargas C."/>
            <person name="Verret F."/>
            <person name="von Dassow P."/>
            <person name="Valentin K."/>
            <person name="Van de Peer Y."/>
            <person name="Wheeler G."/>
            <person name="Dacks J.B."/>
            <person name="Delwiche C.F."/>
            <person name="Dyhrman S.T."/>
            <person name="Glockner G."/>
            <person name="John U."/>
            <person name="Richards T."/>
            <person name="Worden A.Z."/>
            <person name="Zhang X."/>
            <person name="Grigoriev I.V."/>
            <person name="Allen A.E."/>
            <person name="Bidle K."/>
            <person name="Borodovsky M."/>
            <person name="Bowler C."/>
            <person name="Brownlee C."/>
            <person name="Cock J.M."/>
            <person name="Elias M."/>
            <person name="Gladyshev V.N."/>
            <person name="Groth M."/>
            <person name="Guda C."/>
            <person name="Hadaegh A."/>
            <person name="Iglesias-Rodriguez M.D."/>
            <person name="Jenkins J."/>
            <person name="Jones B.M."/>
            <person name="Lawson T."/>
            <person name="Leese F."/>
            <person name="Lindquist E."/>
            <person name="Lobanov A."/>
            <person name="Lomsadze A."/>
            <person name="Malik S.B."/>
            <person name="Marsh M.E."/>
            <person name="Mackinder L."/>
            <person name="Mock T."/>
            <person name="Mueller-Roeber B."/>
            <person name="Pagarete A."/>
            <person name="Parker M."/>
            <person name="Probert I."/>
            <person name="Quesneville H."/>
            <person name="Raines C."/>
            <person name="Rensing S.A."/>
            <person name="Riano-Pachon D.M."/>
            <person name="Richier S."/>
            <person name="Rokitta S."/>
            <person name="Shiraiwa Y."/>
            <person name="Soanes D.M."/>
            <person name="van der Giezen M."/>
            <person name="Wahlund T.M."/>
            <person name="Williams B."/>
            <person name="Wilson W."/>
            <person name="Wolfe G."/>
            <person name="Wurch L.L."/>
        </authorList>
    </citation>
    <scope>NUCLEOTIDE SEQUENCE</scope>
</reference>
<dbReference type="InterPro" id="IPR036393">
    <property type="entry name" value="AceGlu_kinase-like_sf"/>
</dbReference>
<dbReference type="InterPro" id="IPR036974">
    <property type="entry name" value="PUA_sf"/>
</dbReference>
<dbReference type="RefSeq" id="XP_005776770.1">
    <property type="nucleotide sequence ID" value="XM_005776713.1"/>
</dbReference>
<evidence type="ECO:0000256" key="8">
    <source>
        <dbReference type="SAM" id="MobiDB-lite"/>
    </source>
</evidence>
<keyword evidence="3" id="KW-0641">Proline biosynthesis</keyword>
<proteinExistence type="inferred from homology"/>
<keyword evidence="7" id="KW-0067">ATP-binding</keyword>
<dbReference type="GeneID" id="17269931"/>
<dbReference type="GO" id="GO:0003723">
    <property type="term" value="F:RNA binding"/>
    <property type="evidence" value="ECO:0007669"/>
    <property type="project" value="InterPro"/>
</dbReference>
<dbReference type="GO" id="GO:0005524">
    <property type="term" value="F:ATP binding"/>
    <property type="evidence" value="ECO:0007669"/>
    <property type="project" value="UniProtKB-KW"/>
</dbReference>
<dbReference type="CDD" id="cd21157">
    <property type="entry name" value="PUA_G5K"/>
    <property type="match status" value="1"/>
</dbReference>
<organism evidence="10 11">
    <name type="scientific">Emiliania huxleyi (strain CCMP1516)</name>
    <dbReference type="NCBI Taxonomy" id="280463"/>
    <lineage>
        <taxon>Eukaryota</taxon>
        <taxon>Haptista</taxon>
        <taxon>Haptophyta</taxon>
        <taxon>Prymnesiophyceae</taxon>
        <taxon>Isochrysidales</taxon>
        <taxon>Noelaerhabdaceae</taxon>
        <taxon>Emiliania</taxon>
    </lineage>
</organism>
<dbReference type="InterPro" id="IPR002478">
    <property type="entry name" value="PUA"/>
</dbReference>
<dbReference type="STRING" id="2903.R1E8R8"/>
<dbReference type="PROSITE" id="PS00902">
    <property type="entry name" value="GLUTAMATE_5_KINASE"/>
    <property type="match status" value="1"/>
</dbReference>
<keyword evidence="5" id="KW-0547">Nucleotide-binding</keyword>
<sequence>MSSHPPVSPKLSRDRAPGGGDGGRCTIVVKVGTSSILRGDSGTLALSTLACLVETLATLRARGHDVVLVSSGAVGVGCQRLGLAERPKRLAELQAMAAIGQPHLMRYYDEFFSALRQPIAQVLLSADALDSRSGYRNAQATLDELLRRGVIPVVNENDSVAISELRFGDNDTLSALVAVLVGASHLFLATDVDALYTANPHVAPPPGQPPAEPIREVADVCEALARAEEAAAGGGGSGSAWGTGGIATKLRAARLAAAAGVTTVIHSAQEPGAVAAVLGGACDVGTRILPQPPCDRSRRRWLLALPPASGTLTLDAGACKALARGNSLFFAGVSAVTHPFCERDAVRVLDSAGRELARAVVNYGSEACAALAGRQSREIFDELKYHGPDELAHRRNIVLLTAAAGEAVKG</sequence>